<comment type="caution">
    <text evidence="1">The sequence shown here is derived from an EMBL/GenBank/DDBJ whole genome shotgun (WGS) entry which is preliminary data.</text>
</comment>
<accession>A0A1F5GVX2</accession>
<dbReference type="PANTHER" id="PTHR38597">
    <property type="entry name" value="BLL3834 PROTEIN"/>
    <property type="match status" value="1"/>
</dbReference>
<dbReference type="Proteomes" id="UP000176666">
    <property type="component" value="Unassembled WGS sequence"/>
</dbReference>
<dbReference type="InterPro" id="IPR008482">
    <property type="entry name" value="DUF763"/>
</dbReference>
<reference evidence="1 2" key="1">
    <citation type="journal article" date="2016" name="Nat. Commun.">
        <title>Thousands of microbial genomes shed light on interconnected biogeochemical processes in an aquifer system.</title>
        <authorList>
            <person name="Anantharaman K."/>
            <person name="Brown C.T."/>
            <person name="Hug L.A."/>
            <person name="Sharon I."/>
            <person name="Castelle C.J."/>
            <person name="Probst A.J."/>
            <person name="Thomas B.C."/>
            <person name="Singh A."/>
            <person name="Wilkins M.J."/>
            <person name="Karaoz U."/>
            <person name="Brodie E.L."/>
            <person name="Williams K.H."/>
            <person name="Hubbard S.S."/>
            <person name="Banfield J.F."/>
        </authorList>
    </citation>
    <scope>NUCLEOTIDE SEQUENCE [LARGE SCALE GENOMIC DNA]</scope>
</reference>
<dbReference type="EMBL" id="MFBJ01000038">
    <property type="protein sequence ID" value="OGD95964.1"/>
    <property type="molecule type" value="Genomic_DNA"/>
</dbReference>
<gene>
    <name evidence="1" type="ORF">A3F02_04085</name>
</gene>
<name>A0A1F5GVX2_9BACT</name>
<evidence type="ECO:0000313" key="2">
    <source>
        <dbReference type="Proteomes" id="UP000176666"/>
    </source>
</evidence>
<evidence type="ECO:0000313" key="1">
    <source>
        <dbReference type="EMBL" id="OGD95964.1"/>
    </source>
</evidence>
<evidence type="ECO:0008006" key="3">
    <source>
        <dbReference type="Google" id="ProtNLM"/>
    </source>
</evidence>
<dbReference type="Pfam" id="PF05559">
    <property type="entry name" value="DUF763"/>
    <property type="match status" value="1"/>
</dbReference>
<protein>
    <recommendedName>
        <fullName evidence="3">DUF763 domain-containing protein</fullName>
    </recommendedName>
</protein>
<dbReference type="PANTHER" id="PTHR38597:SF1">
    <property type="entry name" value="BLL3834 PROTEIN"/>
    <property type="match status" value="1"/>
</dbReference>
<organism evidence="1 2">
    <name type="scientific">Candidatus Curtissbacteria bacterium RIFCSPHIGHO2_12_FULL_38_9b</name>
    <dbReference type="NCBI Taxonomy" id="1797720"/>
    <lineage>
        <taxon>Bacteria</taxon>
        <taxon>Candidatus Curtissiibacteriota</taxon>
    </lineage>
</organism>
<dbReference type="AlphaFoldDB" id="A0A1F5GVX2"/>
<sequence>MKRGIATFTLDTGRCPRWLFERMVKLGREMTDVLVDEYGPEEFIARIADPVWFQSLGTVLAFDWNASGLTTILTAALKEAIRGQEKDLGIFICGGKGKTSRKTPDEIVNWGNRLGLEKLKVNNLVYNSRMSAKVDSALVQDGYQIYHHSFFFTSSGSWTVVQQGMNVQNVTARRYHWHDKIQIPNNKLQITKKNQNSKIDFVNEPHRGIASQVFKKNVLNMVSAKSDKTRKVSTQLAQAGYARIRRDFEILRKHSSEFSRMITLTRQGDSLTLLELADVEFEHHPVEFEDFANSRYLAKILTKLGENQPKTYEEFLATEGVGPKTVRALSLVSEVIYGAKPSYEDPARYSFAHGGKDSTPYPVDRPTYDQTIEMLSSAVRKSKINTFEKDKALRRLRGRTL</sequence>
<proteinExistence type="predicted"/>